<evidence type="ECO:0000259" key="1">
    <source>
        <dbReference type="Pfam" id="PF06985"/>
    </source>
</evidence>
<proteinExistence type="predicted"/>
<feature type="domain" description="Heterokaryon incompatibility" evidence="1">
    <location>
        <begin position="30"/>
        <end position="180"/>
    </location>
</feature>
<sequence>MLPTRVIEVGNIGDEKLRLLETQASTIGQYTALSYCWGGNQPLKTTCANINDLKAGQLLLSHLPQTLVDAVHVTRSLGIQYLWVDALCIIQDSIEDWEKEAEQMAIIYEKAYLVIAASSSSSAKQGFLGHQRQSRPYHLTLPEHYGMPIVIGARRRPCSGFHDAYDPMDPLAQRAWAFQEQHMSTRCLIFSIDELQWMCRTNTACECGAGCSSVSYPVLPDYCDDTRQAVAMGGHTLQNLWRKAVMQYSPRKLTSPDDKLPAFSGLASIFGARMKSRYLAGLWEEDIILDLAWTRRGWRPLAEHDKFTMQTITIL</sequence>
<dbReference type="Proteomes" id="UP001265746">
    <property type="component" value="Unassembled WGS sequence"/>
</dbReference>
<dbReference type="AlphaFoldDB" id="A0AAD9W2L1"/>
<protein>
    <recommendedName>
        <fullName evidence="1">Heterokaryon incompatibility domain-containing protein</fullName>
    </recommendedName>
</protein>
<keyword evidence="3" id="KW-1185">Reference proteome</keyword>
<gene>
    <name evidence="2" type="ORF">N8I77_008470</name>
</gene>
<comment type="caution">
    <text evidence="2">The sequence shown here is derived from an EMBL/GenBank/DDBJ whole genome shotgun (WGS) entry which is preliminary data.</text>
</comment>
<name>A0AAD9W2L1_PHOAM</name>
<accession>A0AAD9W2L1</accession>
<dbReference type="PANTHER" id="PTHR33112">
    <property type="entry name" value="DOMAIN PROTEIN, PUTATIVE-RELATED"/>
    <property type="match status" value="1"/>
</dbReference>
<reference evidence="2" key="1">
    <citation type="submission" date="2023-06" db="EMBL/GenBank/DDBJ databases">
        <authorList>
            <person name="Noh H."/>
        </authorList>
    </citation>
    <scope>NUCLEOTIDE SEQUENCE</scope>
    <source>
        <strain evidence="2">DUCC20226</strain>
    </source>
</reference>
<dbReference type="EMBL" id="JAUJFL010000004">
    <property type="protein sequence ID" value="KAK2605646.1"/>
    <property type="molecule type" value="Genomic_DNA"/>
</dbReference>
<dbReference type="Pfam" id="PF06985">
    <property type="entry name" value="HET"/>
    <property type="match status" value="1"/>
</dbReference>
<dbReference type="InterPro" id="IPR010730">
    <property type="entry name" value="HET"/>
</dbReference>
<dbReference type="PANTHER" id="PTHR33112:SF9">
    <property type="entry name" value="HETEROKARYON INCOMPATIBILITY DOMAIN-CONTAINING PROTEIN"/>
    <property type="match status" value="1"/>
</dbReference>
<evidence type="ECO:0000313" key="3">
    <source>
        <dbReference type="Proteomes" id="UP001265746"/>
    </source>
</evidence>
<organism evidence="2 3">
    <name type="scientific">Phomopsis amygdali</name>
    <name type="common">Fusicoccum amygdali</name>
    <dbReference type="NCBI Taxonomy" id="1214568"/>
    <lineage>
        <taxon>Eukaryota</taxon>
        <taxon>Fungi</taxon>
        <taxon>Dikarya</taxon>
        <taxon>Ascomycota</taxon>
        <taxon>Pezizomycotina</taxon>
        <taxon>Sordariomycetes</taxon>
        <taxon>Sordariomycetidae</taxon>
        <taxon>Diaporthales</taxon>
        <taxon>Diaporthaceae</taxon>
        <taxon>Diaporthe</taxon>
    </lineage>
</organism>
<evidence type="ECO:0000313" key="2">
    <source>
        <dbReference type="EMBL" id="KAK2605646.1"/>
    </source>
</evidence>